<organism evidence="2 3">
    <name type="scientific">Hominibacterium faecale</name>
    <dbReference type="NCBI Taxonomy" id="2839743"/>
    <lineage>
        <taxon>Bacteria</taxon>
        <taxon>Bacillati</taxon>
        <taxon>Bacillota</taxon>
        <taxon>Clostridia</taxon>
        <taxon>Peptostreptococcales</taxon>
        <taxon>Anaerovoracaceae</taxon>
        <taxon>Hominibacterium</taxon>
    </lineage>
</organism>
<comment type="caution">
    <text evidence="2">The sequence shown here is derived from an EMBL/GenBank/DDBJ whole genome shotgun (WGS) entry which is preliminary data.</text>
</comment>
<reference evidence="2" key="1">
    <citation type="submission" date="2022-09" db="EMBL/GenBank/DDBJ databases">
        <title>Culturomic study of gut microbiota in children with autism spectrum disorder.</title>
        <authorList>
            <person name="Efimov B.A."/>
            <person name="Chaplin A.V."/>
            <person name="Sokolova S.R."/>
            <person name="Pikina A.P."/>
            <person name="Korzhanova M."/>
            <person name="Belova V."/>
            <person name="Korostin D."/>
        </authorList>
    </citation>
    <scope>NUCLEOTIDE SEQUENCE</scope>
    <source>
        <strain evidence="2">ASD5510</strain>
    </source>
</reference>
<keyword evidence="1" id="KW-0732">Signal</keyword>
<dbReference type="Gene3D" id="3.40.1000.10">
    <property type="entry name" value="Mog1/PsbP, alpha/beta/alpha sandwich"/>
    <property type="match status" value="1"/>
</dbReference>
<dbReference type="EMBL" id="JAOSHN010000003">
    <property type="protein sequence ID" value="MCU7378335.1"/>
    <property type="molecule type" value="Genomic_DNA"/>
</dbReference>
<evidence type="ECO:0000256" key="1">
    <source>
        <dbReference type="SAM" id="SignalP"/>
    </source>
</evidence>
<protein>
    <recommendedName>
        <fullName evidence="4">Lipoprotein</fullName>
    </recommendedName>
</protein>
<keyword evidence="3" id="KW-1185">Reference proteome</keyword>
<evidence type="ECO:0008006" key="4">
    <source>
        <dbReference type="Google" id="ProtNLM"/>
    </source>
</evidence>
<evidence type="ECO:0000313" key="3">
    <source>
        <dbReference type="Proteomes" id="UP001065549"/>
    </source>
</evidence>
<gene>
    <name evidence="2" type="ORF">OBO34_08195</name>
</gene>
<proteinExistence type="predicted"/>
<sequence>MKKSFLCLSLMLIICLSLAACGSSQTKGAPDKAEATETTQAPAKEKVFETSDERFQITADEDWSDAKDVLKIEDATLSISKGTEGYIALISESKYNFSNELSGYNKLVVKHMEKSIDDEKTSESQTMKLGKYDAYKTTISGNVEDVAMTYQIYCTEIEDRFIQLTCWSLDGSEKKLAPKFDKIAQTLSPVKD</sequence>
<accession>A0A9J6QUA4</accession>
<dbReference type="Proteomes" id="UP001065549">
    <property type="component" value="Unassembled WGS sequence"/>
</dbReference>
<evidence type="ECO:0000313" key="2">
    <source>
        <dbReference type="EMBL" id="MCU7378335.1"/>
    </source>
</evidence>
<dbReference type="PROSITE" id="PS51257">
    <property type="entry name" value="PROKAR_LIPOPROTEIN"/>
    <property type="match status" value="1"/>
</dbReference>
<dbReference type="RefSeq" id="WP_148395948.1">
    <property type="nucleotide sequence ID" value="NZ_JAJAGH010000008.1"/>
</dbReference>
<name>A0A9J6QUA4_9FIRM</name>
<feature type="signal peptide" evidence="1">
    <location>
        <begin position="1"/>
        <end position="19"/>
    </location>
</feature>
<feature type="chain" id="PRO_5039889247" description="Lipoprotein" evidence="1">
    <location>
        <begin position="20"/>
        <end position="192"/>
    </location>
</feature>
<dbReference type="AlphaFoldDB" id="A0A9J6QUA4"/>